<sequence length="74" mass="8507">MEADVDDNSRYVKWFTMIDMPHKARMINIITMTKITSLISGSLKMMPHADSAYKAQARKHNEIIIVIIYGKLLP</sequence>
<dbReference type="Proteomes" id="UP001319045">
    <property type="component" value="Chromosome"/>
</dbReference>
<evidence type="ECO:0008006" key="3">
    <source>
        <dbReference type="Google" id="ProtNLM"/>
    </source>
</evidence>
<organism evidence="1 2">
    <name type="scientific">Prevotella herbatica</name>
    <dbReference type="NCBI Taxonomy" id="2801997"/>
    <lineage>
        <taxon>Bacteria</taxon>
        <taxon>Pseudomonadati</taxon>
        <taxon>Bacteroidota</taxon>
        <taxon>Bacteroidia</taxon>
        <taxon>Bacteroidales</taxon>
        <taxon>Prevotellaceae</taxon>
        <taxon>Prevotella</taxon>
    </lineage>
</organism>
<reference evidence="1 2" key="1">
    <citation type="journal article" date="2022" name="Int. J. Syst. Evol. Microbiol.">
        <title>Prevotella herbatica sp. nov., a plant polysaccharide-decomposing anaerobic bacterium isolated from a methanogenic reactor.</title>
        <authorList>
            <person name="Uek A."/>
            <person name="Tonouchi A."/>
            <person name="Kaku N."/>
            <person name="Ueki K."/>
        </authorList>
    </citation>
    <scope>NUCLEOTIDE SEQUENCE [LARGE SCALE GENOMIC DNA]</scope>
    <source>
        <strain evidence="1 2">WR041</strain>
    </source>
</reference>
<name>A0ABM7NXD4_9BACT</name>
<dbReference type="EMBL" id="AP024484">
    <property type="protein sequence ID" value="BCS85130.1"/>
    <property type="molecule type" value="Genomic_DNA"/>
</dbReference>
<keyword evidence="2" id="KW-1185">Reference proteome</keyword>
<evidence type="ECO:0000313" key="1">
    <source>
        <dbReference type="EMBL" id="BCS85130.1"/>
    </source>
</evidence>
<gene>
    <name evidence="1" type="ORF">prwr041_10230</name>
</gene>
<protein>
    <recommendedName>
        <fullName evidence="3">Transposase</fullName>
    </recommendedName>
</protein>
<proteinExistence type="predicted"/>
<accession>A0ABM7NXD4</accession>
<evidence type="ECO:0000313" key="2">
    <source>
        <dbReference type="Proteomes" id="UP001319045"/>
    </source>
</evidence>